<comment type="caution">
    <text evidence="1">The sequence shown here is derived from an EMBL/GenBank/DDBJ whole genome shotgun (WGS) entry which is preliminary data.</text>
</comment>
<evidence type="ECO:0000313" key="2">
    <source>
        <dbReference type="Proteomes" id="UP001177140"/>
    </source>
</evidence>
<feature type="non-terminal residue" evidence="1">
    <location>
        <position position="53"/>
    </location>
</feature>
<accession>A0AA41S3I2</accession>
<gene>
    <name evidence="1" type="ORF">MKW94_019184</name>
</gene>
<evidence type="ECO:0000313" key="1">
    <source>
        <dbReference type="EMBL" id="MCL7032379.1"/>
    </source>
</evidence>
<proteinExistence type="predicted"/>
<dbReference type="Proteomes" id="UP001177140">
    <property type="component" value="Unassembled WGS sequence"/>
</dbReference>
<name>A0AA41S3I2_PAPNU</name>
<keyword evidence="2" id="KW-1185">Reference proteome</keyword>
<feature type="non-terminal residue" evidence="1">
    <location>
        <position position="1"/>
    </location>
</feature>
<organism evidence="1 2">
    <name type="scientific">Papaver nudicaule</name>
    <name type="common">Iceland poppy</name>
    <dbReference type="NCBI Taxonomy" id="74823"/>
    <lineage>
        <taxon>Eukaryota</taxon>
        <taxon>Viridiplantae</taxon>
        <taxon>Streptophyta</taxon>
        <taxon>Embryophyta</taxon>
        <taxon>Tracheophyta</taxon>
        <taxon>Spermatophyta</taxon>
        <taxon>Magnoliopsida</taxon>
        <taxon>Ranunculales</taxon>
        <taxon>Papaveraceae</taxon>
        <taxon>Papaveroideae</taxon>
        <taxon>Papaver</taxon>
    </lineage>
</organism>
<dbReference type="AlphaFoldDB" id="A0AA41S3I2"/>
<dbReference type="EMBL" id="JAJJMA010122896">
    <property type="protein sequence ID" value="MCL7032379.1"/>
    <property type="molecule type" value="Genomic_DNA"/>
</dbReference>
<reference evidence="1" key="1">
    <citation type="submission" date="2022-03" db="EMBL/GenBank/DDBJ databases">
        <title>A functionally conserved STORR gene fusion in Papaver species that diverged 16.8 million years ago.</title>
        <authorList>
            <person name="Catania T."/>
        </authorList>
    </citation>
    <scope>NUCLEOTIDE SEQUENCE</scope>
    <source>
        <strain evidence="1">S-191538</strain>
    </source>
</reference>
<protein>
    <submittedName>
        <fullName evidence="1">Uncharacterized protein</fullName>
    </submittedName>
</protein>
<sequence>LVADVLACLVRITETVGNSPKMVDQLCEHQLIEKVIPLIALGSQTSFNQPIYG</sequence>